<dbReference type="EMBL" id="VCGU01000008">
    <property type="protein sequence ID" value="TRY72417.1"/>
    <property type="molecule type" value="Genomic_DNA"/>
</dbReference>
<evidence type="ECO:0000256" key="5">
    <source>
        <dbReference type="SAM" id="Phobius"/>
    </source>
</evidence>
<dbReference type="Gene3D" id="1.10.1450.10">
    <property type="entry name" value="Tetraspanin"/>
    <property type="match status" value="1"/>
</dbReference>
<dbReference type="PANTHER" id="PTHR19282">
    <property type="entry name" value="TETRASPANIN"/>
    <property type="match status" value="1"/>
</dbReference>
<dbReference type="OrthoDB" id="10054572at2759"/>
<dbReference type="GO" id="GO:0005886">
    <property type="term" value="C:plasma membrane"/>
    <property type="evidence" value="ECO:0007669"/>
    <property type="project" value="TreeGrafter"/>
</dbReference>
<reference evidence="6 7" key="1">
    <citation type="journal article" date="2018" name="Nat. Ecol. Evol.">
        <title>Genomic signatures of mitonuclear coevolution across populations of Tigriopus californicus.</title>
        <authorList>
            <person name="Barreto F.S."/>
            <person name="Watson E.T."/>
            <person name="Lima T.G."/>
            <person name="Willett C.S."/>
            <person name="Edmands S."/>
            <person name="Li W."/>
            <person name="Burton R.S."/>
        </authorList>
    </citation>
    <scope>NUCLEOTIDE SEQUENCE [LARGE SCALE GENOMIC DNA]</scope>
    <source>
        <strain evidence="6 7">San Diego</strain>
    </source>
</reference>
<evidence type="ECO:0000256" key="1">
    <source>
        <dbReference type="ARBA" id="ARBA00004141"/>
    </source>
</evidence>
<dbReference type="AlphaFoldDB" id="A0A553P412"/>
<keyword evidence="2 5" id="KW-0812">Transmembrane</keyword>
<dbReference type="InterPro" id="IPR008952">
    <property type="entry name" value="Tetraspanin_EC2_sf"/>
</dbReference>
<feature type="transmembrane region" description="Helical" evidence="5">
    <location>
        <begin position="87"/>
        <end position="108"/>
    </location>
</feature>
<dbReference type="STRING" id="6832.A0A553P412"/>
<keyword evidence="4 5" id="KW-0472">Membrane</keyword>
<comment type="caution">
    <text evidence="6">The sequence shown here is derived from an EMBL/GenBank/DDBJ whole genome shotgun (WGS) entry which is preliminary data.</text>
</comment>
<dbReference type="SUPFAM" id="SSF48652">
    <property type="entry name" value="Tetraspanin"/>
    <property type="match status" value="1"/>
</dbReference>
<name>A0A553P412_TIGCA</name>
<dbReference type="Proteomes" id="UP000318571">
    <property type="component" value="Chromosome 7"/>
</dbReference>
<dbReference type="InterPro" id="IPR018499">
    <property type="entry name" value="Tetraspanin/Peripherin"/>
</dbReference>
<protein>
    <recommendedName>
        <fullName evidence="8">Tetraspanin</fullName>
    </recommendedName>
</protein>
<keyword evidence="3 5" id="KW-1133">Transmembrane helix</keyword>
<dbReference type="Pfam" id="PF00335">
    <property type="entry name" value="Tetraspanin"/>
    <property type="match status" value="1"/>
</dbReference>
<feature type="transmembrane region" description="Helical" evidence="5">
    <location>
        <begin position="12"/>
        <end position="37"/>
    </location>
</feature>
<dbReference type="PANTHER" id="PTHR19282:SF554">
    <property type="entry name" value="ANTIGEN, PUTATIVE-RELATED"/>
    <property type="match status" value="1"/>
</dbReference>
<keyword evidence="7" id="KW-1185">Reference proteome</keyword>
<comment type="subcellular location">
    <subcellularLocation>
        <location evidence="1">Membrane</location>
        <topology evidence="1">Multi-pass membrane protein</topology>
    </subcellularLocation>
</comment>
<evidence type="ECO:0000256" key="3">
    <source>
        <dbReference type="ARBA" id="ARBA00022989"/>
    </source>
</evidence>
<feature type="transmembrane region" description="Helical" evidence="5">
    <location>
        <begin position="57"/>
        <end position="80"/>
    </location>
</feature>
<organism evidence="6 7">
    <name type="scientific">Tigriopus californicus</name>
    <name type="common">Marine copepod</name>
    <dbReference type="NCBI Taxonomy" id="6832"/>
    <lineage>
        <taxon>Eukaryota</taxon>
        <taxon>Metazoa</taxon>
        <taxon>Ecdysozoa</taxon>
        <taxon>Arthropoda</taxon>
        <taxon>Crustacea</taxon>
        <taxon>Multicrustacea</taxon>
        <taxon>Hexanauplia</taxon>
        <taxon>Copepoda</taxon>
        <taxon>Harpacticoida</taxon>
        <taxon>Harpacticidae</taxon>
        <taxon>Tigriopus</taxon>
    </lineage>
</organism>
<sequence length="503" mass="56186">MFRIKGAMRYYRLWIYTCNAVLFVSVMVFLGTSLYVITDNRRQLISSVRLYQPSFLYAYLALFMQSGVVQAIGCIGALKLDERLLKAYWLLLLGLLVGDVVVGGYWMIRYDRLSTTLGVDLLTKFNTEYVDPNSEFRGHFDELQRDSQCCGVLGPQDYNATWWQSRIYATLDKTDAEEAEFRKYEDILLPWACCIPNHDGLKMQPALANTIRGRLLAKSQDEEDEEAMLGLVPSTASTPVTTVPPRLHPYSPEIMIAEGPILEPFVWCRYSSSFRAQWHHHRGCHEPFKYWLDNSADALFVIGFCVIGFLKFTFLGLLRFEIKEMIQKIKIIHNENQQMNGDLGIIDLNDIPSSLEPTALMDEPCQGSLASGSRKPSLDHGQSPMGLNICFPNETPGQQLLNHLGGKDLDSSSCSALLASQQSTPLHIPVNNHVGFIPAKVIVATPIPSLLKGSSTTSSTVISNPIQTLEEYHELSDVCQPTPSPNFITVPIPGRGSAVQTAI</sequence>
<evidence type="ECO:0008006" key="8">
    <source>
        <dbReference type="Google" id="ProtNLM"/>
    </source>
</evidence>
<proteinExistence type="predicted"/>
<accession>A0A553P412</accession>
<evidence type="ECO:0000256" key="4">
    <source>
        <dbReference type="ARBA" id="ARBA00023136"/>
    </source>
</evidence>
<evidence type="ECO:0000313" key="6">
    <source>
        <dbReference type="EMBL" id="TRY72417.1"/>
    </source>
</evidence>
<evidence type="ECO:0000256" key="2">
    <source>
        <dbReference type="ARBA" id="ARBA00022692"/>
    </source>
</evidence>
<gene>
    <name evidence="6" type="ORF">TCAL_09544</name>
</gene>
<feature type="transmembrane region" description="Helical" evidence="5">
    <location>
        <begin position="298"/>
        <end position="320"/>
    </location>
</feature>
<evidence type="ECO:0000313" key="7">
    <source>
        <dbReference type="Proteomes" id="UP000318571"/>
    </source>
</evidence>